<proteinExistence type="predicted"/>
<keyword evidence="3" id="KW-0808">Transferase</keyword>
<keyword evidence="5" id="KW-0448">Lipopolysaccharide biosynthesis</keyword>
<evidence type="ECO:0000313" key="10">
    <source>
        <dbReference type="EMBL" id="MEL0616512.1"/>
    </source>
</evidence>
<keyword evidence="1" id="KW-1003">Cell membrane</keyword>
<dbReference type="InterPro" id="IPR029044">
    <property type="entry name" value="Nucleotide-diphossugar_trans"/>
</dbReference>
<name>A0ABU9GH58_COBMA</name>
<evidence type="ECO:0000256" key="8">
    <source>
        <dbReference type="SAM" id="MobiDB-lite"/>
    </source>
</evidence>
<dbReference type="InterPro" id="IPR050256">
    <property type="entry name" value="Glycosyltransferase_2"/>
</dbReference>
<dbReference type="SUPFAM" id="SSF53448">
    <property type="entry name" value="Nucleotide-diphospho-sugar transferases"/>
    <property type="match status" value="1"/>
</dbReference>
<dbReference type="Proteomes" id="UP001378242">
    <property type="component" value="Unassembled WGS sequence"/>
</dbReference>
<dbReference type="PANTHER" id="PTHR48090:SF3">
    <property type="entry name" value="UNDECAPRENYL-PHOSPHATE 4-DEOXY-4-FORMAMIDO-L-ARABINOSE TRANSFERASE"/>
    <property type="match status" value="1"/>
</dbReference>
<keyword evidence="2" id="KW-0328">Glycosyltransferase</keyword>
<accession>A0ABU9GH58</accession>
<evidence type="ECO:0000256" key="5">
    <source>
        <dbReference type="ARBA" id="ARBA00022985"/>
    </source>
</evidence>
<keyword evidence="11" id="KW-1185">Reference proteome</keyword>
<evidence type="ECO:0000256" key="2">
    <source>
        <dbReference type="ARBA" id="ARBA00022676"/>
    </source>
</evidence>
<protein>
    <submittedName>
        <fullName evidence="10">Glycosyltransferase family 2 protein</fullName>
    </submittedName>
</protein>
<organism evidence="10 11">
    <name type="scientific">Cobetia marina</name>
    <name type="common">Deleya marina</name>
    <dbReference type="NCBI Taxonomy" id="28258"/>
    <lineage>
        <taxon>Bacteria</taxon>
        <taxon>Pseudomonadati</taxon>
        <taxon>Pseudomonadota</taxon>
        <taxon>Gammaproteobacteria</taxon>
        <taxon>Oceanospirillales</taxon>
        <taxon>Halomonadaceae</taxon>
        <taxon>Cobetia</taxon>
    </lineage>
</organism>
<evidence type="ECO:0000256" key="7">
    <source>
        <dbReference type="ARBA" id="ARBA00023136"/>
    </source>
</evidence>
<feature type="compositionally biased region" description="Low complexity" evidence="8">
    <location>
        <begin position="1"/>
        <end position="13"/>
    </location>
</feature>
<evidence type="ECO:0000256" key="3">
    <source>
        <dbReference type="ARBA" id="ARBA00022679"/>
    </source>
</evidence>
<dbReference type="Gene3D" id="3.90.550.10">
    <property type="entry name" value="Spore Coat Polysaccharide Biosynthesis Protein SpsA, Chain A"/>
    <property type="match status" value="1"/>
</dbReference>
<evidence type="ECO:0000259" key="9">
    <source>
        <dbReference type="Pfam" id="PF00535"/>
    </source>
</evidence>
<sequence length="323" mass="35256">MPSSTAMPTPSSPHVSAQEDSSSEGISVLIPGRDERDNLPKLIAEVHAALAGRRYEIIVVDDGSSDDSWRWLTQAALEDSRLRPYHHDTSFGQSTSLWQAARLARGEWLATLDGDGQNDPADLPDMLSLASLEGLDMVAGHRTERRDDAVKRVSSRLANAIRQALLHDDTPDTGCGIKVTRRDIFLRLPYFDHMHRFLPALVRAQGGKVQSLPVRHRERVAGVSKYGFFDRLWVGISDIIGVMWLVRRSRLPSPLQNLSGNAVSETLSPLEVALHPACRSRDVPEVGEHAARDMPGIDTGRATGAVDLSGIATPHAGVARGAH</sequence>
<evidence type="ECO:0000256" key="6">
    <source>
        <dbReference type="ARBA" id="ARBA00022989"/>
    </source>
</evidence>
<dbReference type="PANTHER" id="PTHR48090">
    <property type="entry name" value="UNDECAPRENYL-PHOSPHATE 4-DEOXY-4-FORMAMIDO-L-ARABINOSE TRANSFERASE-RELATED"/>
    <property type="match status" value="1"/>
</dbReference>
<feature type="domain" description="Glycosyltransferase 2-like" evidence="9">
    <location>
        <begin position="27"/>
        <end position="185"/>
    </location>
</feature>
<feature type="region of interest" description="Disordered" evidence="8">
    <location>
        <begin position="1"/>
        <end position="25"/>
    </location>
</feature>
<comment type="caution">
    <text evidence="10">The sequence shown here is derived from an EMBL/GenBank/DDBJ whole genome shotgun (WGS) entry which is preliminary data.</text>
</comment>
<feature type="compositionally biased region" description="Polar residues" evidence="8">
    <location>
        <begin position="14"/>
        <end position="25"/>
    </location>
</feature>
<gene>
    <name evidence="10" type="ORF">V6243_06675</name>
</gene>
<evidence type="ECO:0000313" key="11">
    <source>
        <dbReference type="Proteomes" id="UP001378242"/>
    </source>
</evidence>
<dbReference type="Pfam" id="PF00535">
    <property type="entry name" value="Glycos_transf_2"/>
    <property type="match status" value="1"/>
</dbReference>
<evidence type="ECO:0000256" key="1">
    <source>
        <dbReference type="ARBA" id="ARBA00022475"/>
    </source>
</evidence>
<evidence type="ECO:0000256" key="4">
    <source>
        <dbReference type="ARBA" id="ARBA00022692"/>
    </source>
</evidence>
<dbReference type="EMBL" id="JBAKAP010000005">
    <property type="protein sequence ID" value="MEL0616512.1"/>
    <property type="molecule type" value="Genomic_DNA"/>
</dbReference>
<keyword evidence="4" id="KW-0812">Transmembrane</keyword>
<keyword evidence="6" id="KW-1133">Transmembrane helix</keyword>
<dbReference type="InterPro" id="IPR001173">
    <property type="entry name" value="Glyco_trans_2-like"/>
</dbReference>
<dbReference type="RefSeq" id="WP_289863154.1">
    <property type="nucleotide sequence ID" value="NZ_JBAKAP010000005.1"/>
</dbReference>
<keyword evidence="7" id="KW-0472">Membrane</keyword>
<reference evidence="10 11" key="1">
    <citation type="submission" date="2024-02" db="EMBL/GenBank/DDBJ databases">
        <title>Bacteria isolated from the canopy kelp, Nereocystis luetkeana.</title>
        <authorList>
            <person name="Pfister C.A."/>
            <person name="Younker I.T."/>
            <person name="Light S.H."/>
        </authorList>
    </citation>
    <scope>NUCLEOTIDE SEQUENCE [LARGE SCALE GENOMIC DNA]</scope>
    <source>
        <strain evidence="10 11">TI.5.07</strain>
    </source>
</reference>
<dbReference type="CDD" id="cd04179">
    <property type="entry name" value="DPM_DPG-synthase_like"/>
    <property type="match status" value="1"/>
</dbReference>